<accession>A0AAX2J359</accession>
<evidence type="ECO:0000313" key="3">
    <source>
        <dbReference type="Proteomes" id="UP000248598"/>
    </source>
</evidence>
<dbReference type="EMBL" id="LS483426">
    <property type="protein sequence ID" value="SQH24512.1"/>
    <property type="molecule type" value="Genomic_DNA"/>
</dbReference>
<reference evidence="2 3" key="1">
    <citation type="submission" date="2018-06" db="EMBL/GenBank/DDBJ databases">
        <authorList>
            <consortium name="Pathogen Informatics"/>
            <person name="Doyle S."/>
        </authorList>
    </citation>
    <scope>NUCLEOTIDE SEQUENCE [LARGE SCALE GENOMIC DNA]</scope>
    <source>
        <strain evidence="2 3">NCTC10529</strain>
    </source>
</reference>
<proteinExistence type="predicted"/>
<dbReference type="Proteomes" id="UP000248598">
    <property type="component" value="Chromosome 1"/>
</dbReference>
<evidence type="ECO:0000256" key="1">
    <source>
        <dbReference type="SAM" id="Phobius"/>
    </source>
</evidence>
<keyword evidence="1" id="KW-0472">Membrane</keyword>
<dbReference type="AlphaFoldDB" id="A0AAX2J359"/>
<organism evidence="2 3">
    <name type="scientific">Kingella kingae</name>
    <dbReference type="NCBI Taxonomy" id="504"/>
    <lineage>
        <taxon>Bacteria</taxon>
        <taxon>Pseudomonadati</taxon>
        <taxon>Pseudomonadota</taxon>
        <taxon>Betaproteobacteria</taxon>
        <taxon>Neisseriales</taxon>
        <taxon>Neisseriaceae</taxon>
        <taxon>Kingella</taxon>
    </lineage>
</organism>
<feature type="transmembrane region" description="Helical" evidence="1">
    <location>
        <begin position="6"/>
        <end position="29"/>
    </location>
</feature>
<name>A0AAX2J359_KINKI</name>
<keyword evidence="1" id="KW-1133">Transmembrane helix</keyword>
<keyword evidence="1" id="KW-0812">Transmembrane</keyword>
<evidence type="ECO:0008006" key="4">
    <source>
        <dbReference type="Google" id="ProtNLM"/>
    </source>
</evidence>
<sequence length="126" mass="14564">MALQFLIPLCFELSRFILFILLGCGYLYWWGSVTVMDKMTQKLQFADQLKVTMQAKGYAPKASILEREFNLRYFGKPITLHAAGKWLRGEAIPHNDKVVKLAKWLEVQPANLVYGLDLRDEIDRLS</sequence>
<protein>
    <recommendedName>
        <fullName evidence="4">XRE family transcriptional regulator</fullName>
    </recommendedName>
</protein>
<evidence type="ECO:0000313" key="2">
    <source>
        <dbReference type="EMBL" id="SQH24512.1"/>
    </source>
</evidence>
<gene>
    <name evidence="2" type="ORF">NCTC10529_00699</name>
</gene>